<dbReference type="Proteomes" id="UP001595693">
    <property type="component" value="Unassembled WGS sequence"/>
</dbReference>
<comment type="caution">
    <text evidence="1">The sequence shown here is derived from an EMBL/GenBank/DDBJ whole genome shotgun (WGS) entry which is preliminary data.</text>
</comment>
<dbReference type="Pfam" id="PF08895">
    <property type="entry name" value="DUF1840"/>
    <property type="match status" value="1"/>
</dbReference>
<protein>
    <submittedName>
        <fullName evidence="1">DUF1840 domain-containing protein</fullName>
    </submittedName>
</protein>
<evidence type="ECO:0000313" key="1">
    <source>
        <dbReference type="EMBL" id="MFC3936217.1"/>
    </source>
</evidence>
<organism evidence="1 2">
    <name type="scientific">Acidovorax facilis</name>
    <dbReference type="NCBI Taxonomy" id="12917"/>
    <lineage>
        <taxon>Bacteria</taxon>
        <taxon>Pseudomonadati</taxon>
        <taxon>Pseudomonadota</taxon>
        <taxon>Betaproteobacteria</taxon>
        <taxon>Burkholderiales</taxon>
        <taxon>Comamonadaceae</taxon>
        <taxon>Acidovorax</taxon>
    </lineage>
</organism>
<dbReference type="RefSeq" id="WP_055400001.1">
    <property type="nucleotide sequence ID" value="NZ_JAMXAX010000015.1"/>
</dbReference>
<name>A0ABV8DD95_9BURK</name>
<keyword evidence="2" id="KW-1185">Reference proteome</keyword>
<gene>
    <name evidence="1" type="ORF">ACFOW3_16510</name>
</gene>
<reference evidence="2" key="1">
    <citation type="journal article" date="2019" name="Int. J. Syst. Evol. Microbiol.">
        <title>The Global Catalogue of Microorganisms (GCM) 10K type strain sequencing project: providing services to taxonomists for standard genome sequencing and annotation.</title>
        <authorList>
            <consortium name="The Broad Institute Genomics Platform"/>
            <consortium name="The Broad Institute Genome Sequencing Center for Infectious Disease"/>
            <person name="Wu L."/>
            <person name="Ma J."/>
        </authorList>
    </citation>
    <scope>NUCLEOTIDE SEQUENCE [LARGE SCALE GENOMIC DNA]</scope>
    <source>
        <strain evidence="2">CCUG 2113</strain>
    </source>
</reference>
<dbReference type="EMBL" id="JBHSAJ010000048">
    <property type="protein sequence ID" value="MFC3936217.1"/>
    <property type="molecule type" value="Genomic_DNA"/>
</dbReference>
<proteinExistence type="predicted"/>
<dbReference type="InterPro" id="IPR014991">
    <property type="entry name" value="DUF1840"/>
</dbReference>
<accession>A0ABV8DD95</accession>
<sequence length="107" mass="11164">MLYKFKSRAAADLIMLEPQGRQVVTIMGKTPGASGIVTAAQIPAAIAALESAVASEEAQQASADAVGEDEASAEDRAEAVRLRQRVAPLIDMLKRSAAADVDVVWGV</sequence>
<evidence type="ECO:0000313" key="2">
    <source>
        <dbReference type="Proteomes" id="UP001595693"/>
    </source>
</evidence>